<feature type="region of interest" description="Disordered" evidence="2">
    <location>
        <begin position="115"/>
        <end position="140"/>
    </location>
</feature>
<dbReference type="AlphaFoldDB" id="I7MAK7"/>
<dbReference type="EMBL" id="GG662441">
    <property type="protein sequence ID" value="EAS04785.1"/>
    <property type="molecule type" value="Genomic_DNA"/>
</dbReference>
<keyword evidence="1" id="KW-0175">Coiled coil</keyword>
<dbReference type="KEGG" id="tet:TTHERM_00467340"/>
<protein>
    <submittedName>
        <fullName evidence="3">Uncharacterized protein</fullName>
    </submittedName>
</protein>
<dbReference type="Proteomes" id="UP000009168">
    <property type="component" value="Unassembled WGS sequence"/>
</dbReference>
<evidence type="ECO:0000256" key="2">
    <source>
        <dbReference type="SAM" id="MobiDB-lite"/>
    </source>
</evidence>
<organism evidence="3 4">
    <name type="scientific">Tetrahymena thermophila (strain SB210)</name>
    <dbReference type="NCBI Taxonomy" id="312017"/>
    <lineage>
        <taxon>Eukaryota</taxon>
        <taxon>Sar</taxon>
        <taxon>Alveolata</taxon>
        <taxon>Ciliophora</taxon>
        <taxon>Intramacronucleata</taxon>
        <taxon>Oligohymenophorea</taxon>
        <taxon>Hymenostomatida</taxon>
        <taxon>Tetrahymenina</taxon>
        <taxon>Tetrahymenidae</taxon>
        <taxon>Tetrahymena</taxon>
    </lineage>
</organism>
<gene>
    <name evidence="3" type="ORF">TTHERM_00467340</name>
</gene>
<feature type="coiled-coil region" evidence="1">
    <location>
        <begin position="306"/>
        <end position="365"/>
    </location>
</feature>
<dbReference type="HOGENOM" id="CLU_749032_0_0_1"/>
<evidence type="ECO:0000313" key="3">
    <source>
        <dbReference type="EMBL" id="EAS04785.1"/>
    </source>
</evidence>
<accession>I7MAK7</accession>
<dbReference type="GeneID" id="7839931"/>
<dbReference type="InParanoid" id="I7MAK7"/>
<keyword evidence="4" id="KW-1185">Reference proteome</keyword>
<reference evidence="4" key="1">
    <citation type="journal article" date="2006" name="PLoS Biol.">
        <title>Macronuclear genome sequence of the ciliate Tetrahymena thermophila, a model eukaryote.</title>
        <authorList>
            <person name="Eisen J.A."/>
            <person name="Coyne R.S."/>
            <person name="Wu M."/>
            <person name="Wu D."/>
            <person name="Thiagarajan M."/>
            <person name="Wortman J.R."/>
            <person name="Badger J.H."/>
            <person name="Ren Q."/>
            <person name="Amedeo P."/>
            <person name="Jones K.M."/>
            <person name="Tallon L.J."/>
            <person name="Delcher A.L."/>
            <person name="Salzberg S.L."/>
            <person name="Silva J.C."/>
            <person name="Haas B.J."/>
            <person name="Majoros W.H."/>
            <person name="Farzad M."/>
            <person name="Carlton J.M."/>
            <person name="Smith R.K. Jr."/>
            <person name="Garg J."/>
            <person name="Pearlman R.E."/>
            <person name="Karrer K.M."/>
            <person name="Sun L."/>
            <person name="Manning G."/>
            <person name="Elde N.C."/>
            <person name="Turkewitz A.P."/>
            <person name="Asai D.J."/>
            <person name="Wilkes D.E."/>
            <person name="Wang Y."/>
            <person name="Cai H."/>
            <person name="Collins K."/>
            <person name="Stewart B.A."/>
            <person name="Lee S.R."/>
            <person name="Wilamowska K."/>
            <person name="Weinberg Z."/>
            <person name="Ruzzo W.L."/>
            <person name="Wloga D."/>
            <person name="Gaertig J."/>
            <person name="Frankel J."/>
            <person name="Tsao C.-C."/>
            <person name="Gorovsky M.A."/>
            <person name="Keeling P.J."/>
            <person name="Waller R.F."/>
            <person name="Patron N.J."/>
            <person name="Cherry J.M."/>
            <person name="Stover N.A."/>
            <person name="Krieger C.J."/>
            <person name="del Toro C."/>
            <person name="Ryder H.F."/>
            <person name="Williamson S.C."/>
            <person name="Barbeau R.A."/>
            <person name="Hamilton E.P."/>
            <person name="Orias E."/>
        </authorList>
    </citation>
    <scope>NUCLEOTIDE SEQUENCE [LARGE SCALE GENOMIC DNA]</scope>
    <source>
        <strain evidence="4">SB210</strain>
    </source>
</reference>
<evidence type="ECO:0000256" key="1">
    <source>
        <dbReference type="SAM" id="Coils"/>
    </source>
</evidence>
<name>I7MAK7_TETTS</name>
<feature type="compositionally biased region" description="Polar residues" evidence="2">
    <location>
        <begin position="124"/>
        <end position="136"/>
    </location>
</feature>
<sequence length="370" mass="44433">MCQRIKDSVFKQWKIYFQTVKNGKSFKFQRQQAQLKNLFEFWRLKLETRQKQKNLLYQILVSKKDNLIKYAIQQWKKNQSYNKIAQKESQILNWFSEQQQKQKLVPIRLENNSSTSTSFMSTTQRNGNIQNNQTQRPPLYSDKKYSFANNNEQATHRSIKSIDISSIQMQGANSNKNNNLQANSFNNDYNQRELQNGDMLERVQNQSQFIQQQQQQFFMNNSFNSNNTRIQDIQGQKSQNYQGFRRTDNGQLESSYKNLEIIRENQQHEISYQQQLSERKQQNWKQNDEQLIDQESNNQLSKQYKVQELRIKIQNYNLELQEKIQEYNDLKTLKLENDKDLVAYMKILKEDIKSLIDNSKELKQQLINLQ</sequence>
<evidence type="ECO:0000313" key="4">
    <source>
        <dbReference type="Proteomes" id="UP000009168"/>
    </source>
</evidence>
<proteinExistence type="predicted"/>
<dbReference type="RefSeq" id="XP_001025030.1">
    <property type="nucleotide sequence ID" value="XM_001025030.1"/>
</dbReference>